<dbReference type="GO" id="GO:0008800">
    <property type="term" value="F:beta-lactamase activity"/>
    <property type="evidence" value="ECO:0007669"/>
    <property type="project" value="UniProtKB-UniRule"/>
</dbReference>
<dbReference type="EC" id="3.5.2.6" evidence="3 6"/>
<evidence type="ECO:0000256" key="4">
    <source>
        <dbReference type="ARBA" id="ARBA00022801"/>
    </source>
</evidence>
<dbReference type="SUPFAM" id="SSF56601">
    <property type="entry name" value="beta-lactamase/transpeptidase-like"/>
    <property type="match status" value="1"/>
</dbReference>
<dbReference type="OrthoDB" id="7791015at2"/>
<dbReference type="RefSeq" id="WP_055117625.1">
    <property type="nucleotide sequence ID" value="NZ_CXWA01000004.1"/>
</dbReference>
<dbReference type="PROSITE" id="PS00336">
    <property type="entry name" value="BETA_LACTAMASE_C"/>
    <property type="match status" value="1"/>
</dbReference>
<dbReference type="Pfam" id="PF00144">
    <property type="entry name" value="Beta-lactamase"/>
    <property type="match status" value="1"/>
</dbReference>
<dbReference type="GO" id="GO:0030288">
    <property type="term" value="C:outer membrane-bounded periplasmic space"/>
    <property type="evidence" value="ECO:0007669"/>
    <property type="project" value="InterPro"/>
</dbReference>
<reference evidence="9" key="1">
    <citation type="submission" date="2015-07" db="EMBL/GenBank/DDBJ databases">
        <authorList>
            <person name="Rodrigo-Torres Lidia"/>
            <person name="Arahal R.David."/>
        </authorList>
    </citation>
    <scope>NUCLEOTIDE SEQUENCE [LARGE SCALE GENOMIC DNA]</scope>
    <source>
        <strain evidence="9">CECT 5096</strain>
    </source>
</reference>
<dbReference type="AlphaFoldDB" id="A0A0M6ZCF0"/>
<protein>
    <recommendedName>
        <fullName evidence="3 6">Beta-lactamase</fullName>
        <ecNumber evidence="3 6">3.5.2.6</ecNumber>
    </recommendedName>
</protein>
<sequence>MSFALPDKLEKLIAPYQGNASIVVTGFLPGDHKVYSLFGDPADTPDCAPEDLIFEIGSISKVFTALLLALLTEQGKIDPDRPIKDLCDEFSSAPLQLTPLSLATHMSGLPRLHIPIWKAMIQGAGDDPYSEFSRDDLVAWLRVWSSQEPRKKPGHAYSNLAFGLLGEVLALSQSRPFLEMLRDELFSPLGMNETSACLSPQQKKRFARPHDNRGRPVVPWSFKALAGAGALRSSAGDLALFSSRVADALSNPTTTLDRAIGRCAEPLIGLGPRGKKEPVSQCLGWLSMKLDPTTPRMLFHDGGTAGSTSALYICPEKRAALTILANRGVAAGLWSSLKLSWSNPHRLANDVFAKL</sequence>
<evidence type="ECO:0000259" key="7">
    <source>
        <dbReference type="Pfam" id="PF00144"/>
    </source>
</evidence>
<dbReference type="GO" id="GO:0004180">
    <property type="term" value="F:carboxypeptidase activity"/>
    <property type="evidence" value="ECO:0007669"/>
    <property type="project" value="UniProtKB-KW"/>
</dbReference>
<dbReference type="GO" id="GO:0017001">
    <property type="term" value="P:antibiotic catabolic process"/>
    <property type="evidence" value="ECO:0007669"/>
    <property type="project" value="InterPro"/>
</dbReference>
<dbReference type="PANTHER" id="PTHR46825:SF8">
    <property type="entry name" value="BETA-LACTAMASE-RELATED"/>
    <property type="match status" value="1"/>
</dbReference>
<gene>
    <name evidence="8" type="primary">ampH_2</name>
    <name evidence="8" type="ORF">LA5096_05032</name>
</gene>
<dbReference type="Gene3D" id="3.40.710.10">
    <property type="entry name" value="DD-peptidase/beta-lactamase superfamily"/>
    <property type="match status" value="1"/>
</dbReference>
<accession>A0A0M6ZCF0</accession>
<evidence type="ECO:0000313" key="9">
    <source>
        <dbReference type="Proteomes" id="UP000049983"/>
    </source>
</evidence>
<evidence type="ECO:0000256" key="1">
    <source>
        <dbReference type="ARBA" id="ARBA00001526"/>
    </source>
</evidence>
<dbReference type="InterPro" id="IPR050491">
    <property type="entry name" value="AmpC-like"/>
</dbReference>
<dbReference type="GO" id="GO:0046677">
    <property type="term" value="P:response to antibiotic"/>
    <property type="evidence" value="ECO:0007669"/>
    <property type="project" value="UniProtKB-UniRule"/>
</dbReference>
<dbReference type="EMBL" id="CXWC01000013">
    <property type="protein sequence ID" value="CTQ77162.1"/>
    <property type="molecule type" value="Genomic_DNA"/>
</dbReference>
<dbReference type="InterPro" id="IPR012338">
    <property type="entry name" value="Beta-lactam/transpept-like"/>
</dbReference>
<keyword evidence="8" id="KW-0121">Carboxypeptidase</keyword>
<name>A0A0M6ZCF0_9HYPH</name>
<keyword evidence="9" id="KW-1185">Reference proteome</keyword>
<comment type="catalytic activity">
    <reaction evidence="1 6">
        <text>a beta-lactam + H2O = a substituted beta-amino acid</text>
        <dbReference type="Rhea" id="RHEA:20401"/>
        <dbReference type="ChEBI" id="CHEBI:15377"/>
        <dbReference type="ChEBI" id="CHEBI:35627"/>
        <dbReference type="ChEBI" id="CHEBI:140347"/>
        <dbReference type="EC" id="3.5.2.6"/>
    </reaction>
</comment>
<organism evidence="8 9">
    <name type="scientific">Roseibium album</name>
    <dbReference type="NCBI Taxonomy" id="311410"/>
    <lineage>
        <taxon>Bacteria</taxon>
        <taxon>Pseudomonadati</taxon>
        <taxon>Pseudomonadota</taxon>
        <taxon>Alphaproteobacteria</taxon>
        <taxon>Hyphomicrobiales</taxon>
        <taxon>Stappiaceae</taxon>
        <taxon>Roseibium</taxon>
    </lineage>
</organism>
<dbReference type="PANTHER" id="PTHR46825">
    <property type="entry name" value="D-ALANYL-D-ALANINE-CARBOXYPEPTIDASE/ENDOPEPTIDASE AMPH"/>
    <property type="match status" value="1"/>
</dbReference>
<keyword evidence="4 6" id="KW-0378">Hydrolase</keyword>
<evidence type="ECO:0000256" key="5">
    <source>
        <dbReference type="ARBA" id="ARBA00023251"/>
    </source>
</evidence>
<comment type="similarity">
    <text evidence="2 6">Belongs to the class-C beta-lactamase family.</text>
</comment>
<dbReference type="STRING" id="311410.LA5095_03750"/>
<dbReference type="Proteomes" id="UP000049983">
    <property type="component" value="Unassembled WGS sequence"/>
</dbReference>
<dbReference type="InterPro" id="IPR001466">
    <property type="entry name" value="Beta-lactam-related"/>
</dbReference>
<keyword evidence="8" id="KW-0645">Protease</keyword>
<evidence type="ECO:0000256" key="3">
    <source>
        <dbReference type="ARBA" id="ARBA00012865"/>
    </source>
</evidence>
<evidence type="ECO:0000256" key="2">
    <source>
        <dbReference type="ARBA" id="ARBA00007840"/>
    </source>
</evidence>
<dbReference type="GeneID" id="97672301"/>
<proteinExistence type="inferred from homology"/>
<evidence type="ECO:0000256" key="6">
    <source>
        <dbReference type="RuleBase" id="RU361140"/>
    </source>
</evidence>
<dbReference type="InterPro" id="IPR001586">
    <property type="entry name" value="Beta-lactam_class-C_AS"/>
</dbReference>
<evidence type="ECO:0000313" key="8">
    <source>
        <dbReference type="EMBL" id="CTQ77162.1"/>
    </source>
</evidence>
<feature type="domain" description="Beta-lactamase-related" evidence="7">
    <location>
        <begin position="42"/>
        <end position="329"/>
    </location>
</feature>
<keyword evidence="5 6" id="KW-0046">Antibiotic resistance</keyword>